<dbReference type="Pfam" id="PF01381">
    <property type="entry name" value="HTH_3"/>
    <property type="match status" value="1"/>
</dbReference>
<dbReference type="PROSITE" id="PS50943">
    <property type="entry name" value="HTH_CROC1"/>
    <property type="match status" value="1"/>
</dbReference>
<dbReference type="InterPro" id="IPR019109">
    <property type="entry name" value="MamF_MmsF"/>
</dbReference>
<evidence type="ECO:0000256" key="5">
    <source>
        <dbReference type="SAM" id="Phobius"/>
    </source>
</evidence>
<evidence type="ECO:0000256" key="4">
    <source>
        <dbReference type="ARBA" id="ARBA00023136"/>
    </source>
</evidence>
<dbReference type="InterPro" id="IPR001387">
    <property type="entry name" value="Cro/C1-type_HTH"/>
</dbReference>
<feature type="transmembrane region" description="Helical" evidence="5">
    <location>
        <begin position="74"/>
        <end position="99"/>
    </location>
</feature>
<evidence type="ECO:0000313" key="7">
    <source>
        <dbReference type="EMBL" id="MFC4213017.1"/>
    </source>
</evidence>
<gene>
    <name evidence="7" type="ORF">ACFOWA_17610</name>
</gene>
<dbReference type="RefSeq" id="WP_378987655.1">
    <property type="nucleotide sequence ID" value="NZ_JBHSBW010000013.1"/>
</dbReference>
<reference evidence="8" key="1">
    <citation type="journal article" date="2019" name="Int. J. Syst. Evol. Microbiol.">
        <title>The Global Catalogue of Microorganisms (GCM) 10K type strain sequencing project: providing services to taxonomists for standard genome sequencing and annotation.</title>
        <authorList>
            <consortium name="The Broad Institute Genomics Platform"/>
            <consortium name="The Broad Institute Genome Sequencing Center for Infectious Disease"/>
            <person name="Wu L."/>
            <person name="Ma J."/>
        </authorList>
    </citation>
    <scope>NUCLEOTIDE SEQUENCE [LARGE SCALE GENOMIC DNA]</scope>
    <source>
        <strain evidence="8">CCM 8691</strain>
    </source>
</reference>
<feature type="transmembrane region" description="Helical" evidence="5">
    <location>
        <begin position="141"/>
        <end position="162"/>
    </location>
</feature>
<feature type="domain" description="HTH cro/C1-type" evidence="6">
    <location>
        <begin position="4"/>
        <end position="57"/>
    </location>
</feature>
<comment type="subcellular location">
    <subcellularLocation>
        <location evidence="1">Membrane</location>
        <topology evidence="1">Multi-pass membrane protein</topology>
    </subcellularLocation>
</comment>
<dbReference type="Pfam" id="PF09685">
    <property type="entry name" value="MamF_MmsF"/>
    <property type="match status" value="1"/>
</dbReference>
<organism evidence="7 8">
    <name type="scientific">Pedobacter lithocola</name>
    <dbReference type="NCBI Taxonomy" id="1908239"/>
    <lineage>
        <taxon>Bacteria</taxon>
        <taxon>Pseudomonadati</taxon>
        <taxon>Bacteroidota</taxon>
        <taxon>Sphingobacteriia</taxon>
        <taxon>Sphingobacteriales</taxon>
        <taxon>Sphingobacteriaceae</taxon>
        <taxon>Pedobacter</taxon>
    </lineage>
</organism>
<evidence type="ECO:0000256" key="3">
    <source>
        <dbReference type="ARBA" id="ARBA00022989"/>
    </source>
</evidence>
<dbReference type="Proteomes" id="UP001595789">
    <property type="component" value="Unassembled WGS sequence"/>
</dbReference>
<comment type="caution">
    <text evidence="7">The sequence shown here is derived from an EMBL/GenBank/DDBJ whole genome shotgun (WGS) entry which is preliminary data.</text>
</comment>
<evidence type="ECO:0000256" key="2">
    <source>
        <dbReference type="ARBA" id="ARBA00022692"/>
    </source>
</evidence>
<dbReference type="SMART" id="SM00530">
    <property type="entry name" value="HTH_XRE"/>
    <property type="match status" value="1"/>
</dbReference>
<evidence type="ECO:0000313" key="8">
    <source>
        <dbReference type="Proteomes" id="UP001595789"/>
    </source>
</evidence>
<dbReference type="SUPFAM" id="SSF47413">
    <property type="entry name" value="lambda repressor-like DNA-binding domains"/>
    <property type="match status" value="1"/>
</dbReference>
<protein>
    <submittedName>
        <fullName evidence="7">Helix-turn-helix domain-containing protein</fullName>
    </submittedName>
</protein>
<dbReference type="Gene3D" id="1.10.260.40">
    <property type="entry name" value="lambda repressor-like DNA-binding domains"/>
    <property type="match status" value="1"/>
</dbReference>
<dbReference type="EMBL" id="JBHSBW010000013">
    <property type="protein sequence ID" value="MFC4213017.1"/>
    <property type="molecule type" value="Genomic_DNA"/>
</dbReference>
<evidence type="ECO:0000259" key="6">
    <source>
        <dbReference type="PROSITE" id="PS50943"/>
    </source>
</evidence>
<proteinExistence type="predicted"/>
<keyword evidence="3 5" id="KW-1133">Transmembrane helix</keyword>
<evidence type="ECO:0000256" key="1">
    <source>
        <dbReference type="ARBA" id="ARBA00004141"/>
    </source>
</evidence>
<dbReference type="InterPro" id="IPR010982">
    <property type="entry name" value="Lambda_DNA-bd_dom_sf"/>
</dbReference>
<sequence>MSKLKKNREKLNLTQDELSVKSKISIRTIQRIESGNEPKGQTLKLLANALGIKENELLEEVESRSENDFAIIKIINLSSLPFTIAPFANIIVPLVIIFAKKQFNPLTKQIVSIQISWLIFSVIIFMFSSFAKSWFSLGNKFILIVMILLVLSNVFIILRNALEIDKRGKLFFKLNFSLI</sequence>
<keyword evidence="2 5" id="KW-0812">Transmembrane</keyword>
<keyword evidence="8" id="KW-1185">Reference proteome</keyword>
<accession>A0ABV8PG91</accession>
<dbReference type="CDD" id="cd00093">
    <property type="entry name" value="HTH_XRE"/>
    <property type="match status" value="1"/>
</dbReference>
<keyword evidence="4 5" id="KW-0472">Membrane</keyword>
<name>A0ABV8PG91_9SPHI</name>
<feature type="transmembrane region" description="Helical" evidence="5">
    <location>
        <begin position="111"/>
        <end position="135"/>
    </location>
</feature>